<dbReference type="InterPro" id="IPR019817">
    <property type="entry name" value="Interferon_reg_fac_CS"/>
</dbReference>
<dbReference type="GO" id="GO:0045893">
    <property type="term" value="P:positive regulation of DNA-templated transcription"/>
    <property type="evidence" value="ECO:0007669"/>
    <property type="project" value="UniProtKB-ARBA"/>
</dbReference>
<dbReference type="PROSITE" id="PS00601">
    <property type="entry name" value="IRF_1"/>
    <property type="match status" value="1"/>
</dbReference>
<organism evidence="8 9">
    <name type="scientific">Platysternon megacephalum</name>
    <name type="common">big-headed turtle</name>
    <dbReference type="NCBI Taxonomy" id="55544"/>
    <lineage>
        <taxon>Eukaryota</taxon>
        <taxon>Metazoa</taxon>
        <taxon>Chordata</taxon>
        <taxon>Craniata</taxon>
        <taxon>Vertebrata</taxon>
        <taxon>Euteleostomi</taxon>
        <taxon>Archelosauria</taxon>
        <taxon>Testudinata</taxon>
        <taxon>Testudines</taxon>
        <taxon>Cryptodira</taxon>
        <taxon>Durocryptodira</taxon>
        <taxon>Testudinoidea</taxon>
        <taxon>Platysternidae</taxon>
        <taxon>Platysternon</taxon>
    </lineage>
</organism>
<dbReference type="InterPro" id="IPR008984">
    <property type="entry name" value="SMAD_FHA_dom_sf"/>
</dbReference>
<evidence type="ECO:0000313" key="8">
    <source>
        <dbReference type="EMBL" id="TFJ96463.1"/>
    </source>
</evidence>
<dbReference type="CDD" id="cd00103">
    <property type="entry name" value="IRF"/>
    <property type="match status" value="1"/>
</dbReference>
<dbReference type="InterPro" id="IPR036388">
    <property type="entry name" value="WH-like_DNA-bd_sf"/>
</dbReference>
<comment type="subcellular location">
    <subcellularLocation>
        <location evidence="1">Nucleus</location>
    </subcellularLocation>
</comment>
<evidence type="ECO:0000256" key="5">
    <source>
        <dbReference type="ARBA" id="ARBA00023242"/>
    </source>
</evidence>
<accession>A0A4D9DNC4</accession>
<comment type="caution">
    <text evidence="8">The sequence shown here is derived from an EMBL/GenBank/DDBJ whole genome shotgun (WGS) entry which is preliminary data.</text>
</comment>
<dbReference type="GO" id="GO:0005634">
    <property type="term" value="C:nucleus"/>
    <property type="evidence" value="ECO:0007669"/>
    <property type="project" value="UniProtKB-SubCell"/>
</dbReference>
<feature type="domain" description="IRF tryptophan pentad repeat" evidence="7">
    <location>
        <begin position="5"/>
        <end position="111"/>
    </location>
</feature>
<feature type="region of interest" description="Disordered" evidence="6">
    <location>
        <begin position="94"/>
        <end position="117"/>
    </location>
</feature>
<gene>
    <name evidence="8" type="ORF">DR999_PMT21737</name>
</gene>
<dbReference type="PANTHER" id="PTHR11949:SF1">
    <property type="entry name" value="INTERFERON REGULATORY FACTOR 3"/>
    <property type="match status" value="1"/>
</dbReference>
<dbReference type="GO" id="GO:0005524">
    <property type="term" value="F:ATP binding"/>
    <property type="evidence" value="ECO:0007669"/>
    <property type="project" value="UniProtKB-KW"/>
</dbReference>
<keyword evidence="3" id="KW-0238">DNA-binding</keyword>
<reference evidence="8 9" key="1">
    <citation type="submission" date="2019-04" db="EMBL/GenBank/DDBJ databases">
        <title>Draft genome of the big-headed turtle Platysternon megacephalum.</title>
        <authorList>
            <person name="Gong S."/>
        </authorList>
    </citation>
    <scope>NUCLEOTIDE SEQUENCE [LARGE SCALE GENOMIC DNA]</scope>
    <source>
        <strain evidence="8">DO16091913</strain>
        <tissue evidence="8">Muscle</tissue>
    </source>
</reference>
<dbReference type="PANTHER" id="PTHR11949">
    <property type="entry name" value="INTERFERON REGULATORY FACTOR"/>
    <property type="match status" value="1"/>
</dbReference>
<dbReference type="InterPro" id="IPR017855">
    <property type="entry name" value="SMAD-like_dom_sf"/>
</dbReference>
<evidence type="ECO:0000256" key="4">
    <source>
        <dbReference type="ARBA" id="ARBA00023163"/>
    </source>
</evidence>
<dbReference type="PRINTS" id="PR00267">
    <property type="entry name" value="INTFRNREGFCT"/>
</dbReference>
<dbReference type="Gene3D" id="1.10.10.10">
    <property type="entry name" value="Winged helix-like DNA-binding domain superfamily/Winged helix DNA-binding domain"/>
    <property type="match status" value="1"/>
</dbReference>
<dbReference type="GO" id="GO:0000978">
    <property type="term" value="F:RNA polymerase II cis-regulatory region sequence-specific DNA binding"/>
    <property type="evidence" value="ECO:0007669"/>
    <property type="project" value="TreeGrafter"/>
</dbReference>
<feature type="compositionally biased region" description="Basic and acidic residues" evidence="6">
    <location>
        <begin position="94"/>
        <end position="107"/>
    </location>
</feature>
<dbReference type="SMART" id="SM01243">
    <property type="entry name" value="IRF-3"/>
    <property type="match status" value="1"/>
</dbReference>
<keyword evidence="2" id="KW-0805">Transcription regulation</keyword>
<dbReference type="AlphaFoldDB" id="A0A4D9DNC4"/>
<dbReference type="InterPro" id="IPR019471">
    <property type="entry name" value="Interferon_reg_factor-3"/>
</dbReference>
<evidence type="ECO:0000256" key="1">
    <source>
        <dbReference type="ARBA" id="ARBA00004123"/>
    </source>
</evidence>
<dbReference type="Pfam" id="PF10401">
    <property type="entry name" value="IRF-3"/>
    <property type="match status" value="1"/>
</dbReference>
<dbReference type="GO" id="GO:0002376">
    <property type="term" value="P:immune system process"/>
    <property type="evidence" value="ECO:0007669"/>
    <property type="project" value="TreeGrafter"/>
</dbReference>
<dbReference type="Gene3D" id="2.60.200.10">
    <property type="match status" value="1"/>
</dbReference>
<sequence>MGTPKPLIVPWLRRKLDGGCYPGVRWLDQGRTQFRVPWKHGLRQDASTEDFQLFRDWAIDSGSYRPDQDAPAPSVWKRNFRSALNRKPGIQVLRDHSSDSADPHKGFGDFPPPGPAPSSLEQLLGSNELMTFFEVRVYYRGHLVLQTLVPNPQGFRLVPPNPGPSPCPELTDVVLPEPGGLPDRVQASYTARLLQGLGAGVLLRVEGPGVCATRLGRLHAYWGRTETPAPGAEGGELAKEGYTPLYDLPRFVRELICFMEGQGSSPIYELWLCLGEAWPDSGRSWKKKLLMVQVVPTALQTLHQLSQAGGASSLRAEELDLRISDSLGEAGLLGALRDWEERMESQPYG</sequence>
<keyword evidence="5" id="KW-0539">Nucleus</keyword>
<dbReference type="Proteomes" id="UP000297703">
    <property type="component" value="Unassembled WGS sequence"/>
</dbReference>
<evidence type="ECO:0000313" key="9">
    <source>
        <dbReference type="Proteomes" id="UP000297703"/>
    </source>
</evidence>
<dbReference type="STRING" id="55544.A0A4D9DNC4"/>
<evidence type="ECO:0000259" key="7">
    <source>
        <dbReference type="PROSITE" id="PS51507"/>
    </source>
</evidence>
<dbReference type="PROSITE" id="PS51507">
    <property type="entry name" value="IRF_2"/>
    <property type="match status" value="1"/>
</dbReference>
<evidence type="ECO:0000256" key="2">
    <source>
        <dbReference type="ARBA" id="ARBA00023015"/>
    </source>
</evidence>
<keyword evidence="4" id="KW-0804">Transcription</keyword>
<dbReference type="SMART" id="SM00348">
    <property type="entry name" value="IRF"/>
    <property type="match status" value="1"/>
</dbReference>
<proteinExistence type="predicted"/>
<dbReference type="InterPro" id="IPR036390">
    <property type="entry name" value="WH_DNA-bd_sf"/>
</dbReference>
<name>A0A4D9DNC4_9SAUR</name>
<reference evidence="8 9" key="2">
    <citation type="submission" date="2019-04" db="EMBL/GenBank/DDBJ databases">
        <title>The genome sequence of big-headed turtle.</title>
        <authorList>
            <person name="Gong S."/>
        </authorList>
    </citation>
    <scope>NUCLEOTIDE SEQUENCE [LARGE SCALE GENOMIC DNA]</scope>
    <source>
        <strain evidence="8">DO16091913</strain>
        <tissue evidence="8">Muscle</tissue>
    </source>
</reference>
<dbReference type="EMBL" id="QXTE01000669">
    <property type="protein sequence ID" value="TFJ96463.1"/>
    <property type="molecule type" value="Genomic_DNA"/>
</dbReference>
<dbReference type="SUPFAM" id="SSF49879">
    <property type="entry name" value="SMAD/FHA domain"/>
    <property type="match status" value="1"/>
</dbReference>
<keyword evidence="8" id="KW-0067">ATP-binding</keyword>
<evidence type="ECO:0000256" key="6">
    <source>
        <dbReference type="SAM" id="MobiDB-lite"/>
    </source>
</evidence>
<dbReference type="OrthoDB" id="8691508at2759"/>
<dbReference type="SUPFAM" id="SSF46785">
    <property type="entry name" value="Winged helix' DNA-binding domain"/>
    <property type="match status" value="1"/>
</dbReference>
<dbReference type="Pfam" id="PF00605">
    <property type="entry name" value="IRF"/>
    <property type="match status" value="1"/>
</dbReference>
<keyword evidence="9" id="KW-1185">Reference proteome</keyword>
<dbReference type="InterPro" id="IPR001346">
    <property type="entry name" value="Interferon_reg_fact_DNA-bd_dom"/>
</dbReference>
<protein>
    <submittedName>
        <fullName evidence="8">ABC transporter permease/ATP-binding protein CydC</fullName>
    </submittedName>
</protein>
<dbReference type="GO" id="GO:0000981">
    <property type="term" value="F:DNA-binding transcription factor activity, RNA polymerase II-specific"/>
    <property type="evidence" value="ECO:0007669"/>
    <property type="project" value="TreeGrafter"/>
</dbReference>
<keyword evidence="8" id="KW-0547">Nucleotide-binding</keyword>
<evidence type="ECO:0000256" key="3">
    <source>
        <dbReference type="ARBA" id="ARBA00023125"/>
    </source>
</evidence>